<dbReference type="GO" id="GO:0008206">
    <property type="term" value="P:bile acid metabolic process"/>
    <property type="evidence" value="ECO:0007669"/>
    <property type="project" value="UniProtKB-ARBA"/>
</dbReference>
<dbReference type="Proteomes" id="UP000065807">
    <property type="component" value="Chromosome"/>
</dbReference>
<dbReference type="InterPro" id="IPR057326">
    <property type="entry name" value="KR_dom"/>
</dbReference>
<keyword evidence="2" id="KW-0560">Oxidoreductase</keyword>
<dbReference type="Pfam" id="PF13561">
    <property type="entry name" value="adh_short_C2"/>
    <property type="match status" value="1"/>
</dbReference>
<dbReference type="SUPFAM" id="SSF51735">
    <property type="entry name" value="NAD(P)-binding Rossmann-fold domains"/>
    <property type="match status" value="1"/>
</dbReference>
<comment type="similarity">
    <text evidence="1">Belongs to the short-chain dehydrogenases/reductases (SDR) family.</text>
</comment>
<protein>
    <submittedName>
        <fullName evidence="4">Enoyl-ACP reductase</fullName>
    </submittedName>
</protein>
<evidence type="ECO:0000256" key="2">
    <source>
        <dbReference type="ARBA" id="ARBA00023002"/>
    </source>
</evidence>
<accession>A0A0K2SIL8</accession>
<dbReference type="OrthoDB" id="125587at2"/>
<dbReference type="InterPro" id="IPR002347">
    <property type="entry name" value="SDR_fam"/>
</dbReference>
<dbReference type="AlphaFoldDB" id="A0A0K2SIL8"/>
<dbReference type="NCBIfam" id="NF005559">
    <property type="entry name" value="PRK07231.1"/>
    <property type="match status" value="1"/>
</dbReference>
<evidence type="ECO:0000259" key="3">
    <source>
        <dbReference type="SMART" id="SM00822"/>
    </source>
</evidence>
<dbReference type="STRING" id="1555112.LIP_1119"/>
<dbReference type="GO" id="GO:0016491">
    <property type="term" value="F:oxidoreductase activity"/>
    <property type="evidence" value="ECO:0007669"/>
    <property type="project" value="UniProtKB-KW"/>
</dbReference>
<reference evidence="5" key="2">
    <citation type="journal article" date="2016" name="Int. J. Syst. Evol. Microbiol.">
        <title>Complete genome sequence and cell structure of Limnochorda pilosa, a Gram-negative spore-former within the phylum Firmicutes.</title>
        <authorList>
            <person name="Watanabe M."/>
            <person name="Kojima H."/>
            <person name="Fukui M."/>
        </authorList>
    </citation>
    <scope>NUCLEOTIDE SEQUENCE [LARGE SCALE GENOMIC DNA]</scope>
    <source>
        <strain evidence="5">HC45</strain>
    </source>
</reference>
<dbReference type="PANTHER" id="PTHR43639">
    <property type="entry name" value="OXIDOREDUCTASE, SHORT-CHAIN DEHYDROGENASE/REDUCTASE FAMILY (AFU_ORTHOLOGUE AFUA_5G02870)"/>
    <property type="match status" value="1"/>
</dbReference>
<evidence type="ECO:0000313" key="5">
    <source>
        <dbReference type="Proteomes" id="UP000065807"/>
    </source>
</evidence>
<keyword evidence="5" id="KW-1185">Reference proteome</keyword>
<name>A0A0K2SIL8_LIMPI</name>
<dbReference type="NCBIfam" id="NF005975">
    <property type="entry name" value="PRK08063.1"/>
    <property type="match status" value="1"/>
</dbReference>
<dbReference type="PRINTS" id="PR00080">
    <property type="entry name" value="SDRFAMILY"/>
</dbReference>
<feature type="domain" description="Ketoreductase" evidence="3">
    <location>
        <begin position="4"/>
        <end position="184"/>
    </location>
</feature>
<dbReference type="SMART" id="SM00822">
    <property type="entry name" value="PKS_KR"/>
    <property type="match status" value="1"/>
</dbReference>
<dbReference type="KEGG" id="lpil:LIP_1119"/>
<dbReference type="EMBL" id="AP014924">
    <property type="protein sequence ID" value="BAS26976.1"/>
    <property type="molecule type" value="Genomic_DNA"/>
</dbReference>
<sequence length="249" mass="26494">MEGKVALITGGSRGIGRAIALELARRGARVAVNYVRNRQAAEETVAAIEERGGEAAAFKANVAEPEKVDALFDQLDRWAGGLDILVNNAASGVLRPLEELEPKHWDWAMNINARGAFLCARRAVPRMKARGGGAIVNLTSLGSQRVLPSYVGVGVSKAALEALTRYLAVDLAPFGITVNALSGGAVETDALRHFPDYREIVEETRRRVPAGRMVEPEDLARVAAFLCSPEAAMIQGQVIVVDGGLSLVG</sequence>
<gene>
    <name evidence="4" type="ORF">LIP_1119</name>
</gene>
<reference evidence="5" key="1">
    <citation type="submission" date="2015-07" db="EMBL/GenBank/DDBJ databases">
        <title>Complete genome sequence and phylogenetic analysis of Limnochorda pilosa.</title>
        <authorList>
            <person name="Watanabe M."/>
            <person name="Kojima H."/>
            <person name="Fukui M."/>
        </authorList>
    </citation>
    <scope>NUCLEOTIDE SEQUENCE [LARGE SCALE GENOMIC DNA]</scope>
    <source>
        <strain evidence="5">HC45</strain>
    </source>
</reference>
<organism evidence="4 5">
    <name type="scientific">Limnochorda pilosa</name>
    <dbReference type="NCBI Taxonomy" id="1555112"/>
    <lineage>
        <taxon>Bacteria</taxon>
        <taxon>Bacillati</taxon>
        <taxon>Bacillota</taxon>
        <taxon>Limnochordia</taxon>
        <taxon>Limnochordales</taxon>
        <taxon>Limnochordaceae</taxon>
        <taxon>Limnochorda</taxon>
    </lineage>
</organism>
<dbReference type="CDD" id="cd05359">
    <property type="entry name" value="ChcA_like_SDR_c"/>
    <property type="match status" value="1"/>
</dbReference>
<proteinExistence type="inferred from homology"/>
<evidence type="ECO:0000256" key="1">
    <source>
        <dbReference type="ARBA" id="ARBA00006484"/>
    </source>
</evidence>
<dbReference type="PRINTS" id="PR00081">
    <property type="entry name" value="GDHRDH"/>
</dbReference>
<dbReference type="Gene3D" id="3.40.50.720">
    <property type="entry name" value="NAD(P)-binding Rossmann-like Domain"/>
    <property type="match status" value="1"/>
</dbReference>
<evidence type="ECO:0000313" key="4">
    <source>
        <dbReference type="EMBL" id="BAS26976.1"/>
    </source>
</evidence>
<dbReference type="RefSeq" id="WP_068135211.1">
    <property type="nucleotide sequence ID" value="NZ_AP014924.1"/>
</dbReference>
<dbReference type="PATRIC" id="fig|1555112.3.peg.1168"/>
<dbReference type="PANTHER" id="PTHR43639:SF1">
    <property type="entry name" value="SHORT-CHAIN DEHYDROGENASE_REDUCTASE FAMILY PROTEIN"/>
    <property type="match status" value="1"/>
</dbReference>
<dbReference type="InterPro" id="IPR036291">
    <property type="entry name" value="NAD(P)-bd_dom_sf"/>
</dbReference>
<dbReference type="FunFam" id="3.40.50.720:FF:000084">
    <property type="entry name" value="Short-chain dehydrogenase reductase"/>
    <property type="match status" value="1"/>
</dbReference>